<keyword evidence="13 18" id="KW-0472">Membrane</keyword>
<comment type="function">
    <text evidence="16">The beta subunit of the gastric H(+)/K(+) ATPase pump which transports H(+) ions in exchange for K(+) ions across the apical membrane of parietal cells. Plays a structural and regulatory role in the assembly and membrane targeting of a functionally active pump. Within a transport cycle, the transfer of a H(+) ion across the membrane is coupled to ATP hydrolysis and is associated with a transient phosphorylation of the alpha subunit that shifts the pump conformation from inward-facing (E1) to outward-facing state (E2). Interacts with the phosphorylation domain of the alpha subunit and functions as a ratchet, stabilizing the lumenal-open E2 conformation and preventing the reverse reaction of the transport cycle.</text>
</comment>
<dbReference type="GO" id="GO:0006883">
    <property type="term" value="P:intracellular sodium ion homeostasis"/>
    <property type="evidence" value="ECO:0007669"/>
    <property type="project" value="TreeGrafter"/>
</dbReference>
<dbReference type="GeneTree" id="ENSGT01030000234579"/>
<dbReference type="GO" id="GO:0001671">
    <property type="term" value="F:ATPase activator activity"/>
    <property type="evidence" value="ECO:0007669"/>
    <property type="project" value="TreeGrafter"/>
</dbReference>
<keyword evidence="9" id="KW-0630">Potassium</keyword>
<keyword evidence="7" id="KW-0375">Hydrogen ion transport</keyword>
<evidence type="ECO:0000256" key="14">
    <source>
        <dbReference type="ARBA" id="ARBA00023157"/>
    </source>
</evidence>
<evidence type="ECO:0000256" key="3">
    <source>
        <dbReference type="ARBA" id="ARBA00022448"/>
    </source>
</evidence>
<keyword evidence="20" id="KW-1185">Reference proteome</keyword>
<keyword evidence="5" id="KW-0633">Potassium transport</keyword>
<evidence type="ECO:0000256" key="5">
    <source>
        <dbReference type="ARBA" id="ARBA00022538"/>
    </source>
</evidence>
<keyword evidence="10" id="KW-0735">Signal-anchor</keyword>
<feature type="transmembrane region" description="Helical" evidence="18">
    <location>
        <begin position="42"/>
        <end position="66"/>
    </location>
</feature>
<dbReference type="InterPro" id="IPR000402">
    <property type="entry name" value="Na/K_ATPase_sub_beta"/>
</dbReference>
<evidence type="ECO:0000256" key="18">
    <source>
        <dbReference type="RuleBase" id="RU362099"/>
    </source>
</evidence>
<dbReference type="Ensembl" id="ENSMZET00005003872.1">
    <property type="protein sequence ID" value="ENSMZEP00005003720.1"/>
    <property type="gene ID" value="ENSMZEG00005002835.1"/>
</dbReference>
<evidence type="ECO:0000313" key="20">
    <source>
        <dbReference type="Proteomes" id="UP000265160"/>
    </source>
</evidence>
<protein>
    <recommendedName>
        <fullName evidence="18">Sodium/potassium-transporting ATPase subunit beta</fullName>
    </recommendedName>
</protein>
<dbReference type="STRING" id="106582.ENSMZEP00005003720"/>
<dbReference type="Proteomes" id="UP000265160">
    <property type="component" value="LG1"/>
</dbReference>
<comment type="similarity">
    <text evidence="2 18">Belongs to the X(+)/potassium ATPases subunit beta family.</text>
</comment>
<keyword evidence="8" id="KW-0130">Cell adhesion</keyword>
<keyword evidence="11 18" id="KW-1133">Transmembrane helix</keyword>
<accession>A0A3P9B1A6</accession>
<reference evidence="19" key="3">
    <citation type="submission" date="2025-09" db="UniProtKB">
        <authorList>
            <consortium name="Ensembl"/>
        </authorList>
    </citation>
    <scope>IDENTIFICATION</scope>
</reference>
<evidence type="ECO:0000256" key="11">
    <source>
        <dbReference type="ARBA" id="ARBA00022989"/>
    </source>
</evidence>
<reference evidence="19" key="2">
    <citation type="submission" date="2025-08" db="UniProtKB">
        <authorList>
            <consortium name="Ensembl"/>
        </authorList>
    </citation>
    <scope>IDENTIFICATION</scope>
</reference>
<keyword evidence="3 18" id="KW-0813">Transport</keyword>
<evidence type="ECO:0000256" key="12">
    <source>
        <dbReference type="ARBA" id="ARBA00023065"/>
    </source>
</evidence>
<dbReference type="GO" id="GO:0030007">
    <property type="term" value="P:intracellular potassium ion homeostasis"/>
    <property type="evidence" value="ECO:0007669"/>
    <property type="project" value="TreeGrafter"/>
</dbReference>
<evidence type="ECO:0000256" key="2">
    <source>
        <dbReference type="ARBA" id="ARBA00005876"/>
    </source>
</evidence>
<evidence type="ECO:0000256" key="16">
    <source>
        <dbReference type="ARBA" id="ARBA00046158"/>
    </source>
</evidence>
<name>A0A3P9B1A6_9CICH</name>
<keyword evidence="12 18" id="KW-0406">Ion transport</keyword>
<dbReference type="InterPro" id="IPR038702">
    <property type="entry name" value="Na/K_ATPase_sub_beta_sf"/>
</dbReference>
<evidence type="ECO:0000256" key="1">
    <source>
        <dbReference type="ARBA" id="ARBA00004655"/>
    </source>
</evidence>
<dbReference type="GO" id="GO:0007155">
    <property type="term" value="P:cell adhesion"/>
    <property type="evidence" value="ECO:0007669"/>
    <property type="project" value="UniProtKB-KW"/>
</dbReference>
<evidence type="ECO:0000256" key="13">
    <source>
        <dbReference type="ARBA" id="ARBA00023136"/>
    </source>
</evidence>
<comment type="subcellular location">
    <subcellularLocation>
        <location evidence="1">Apical cell membrane</location>
        <topology evidence="1">Single-pass type II membrane protein</topology>
    </subcellularLocation>
    <subcellularLocation>
        <location evidence="18">Membrane</location>
    </subcellularLocation>
</comment>
<dbReference type="GO" id="GO:0036376">
    <property type="term" value="P:sodium ion export across plasma membrane"/>
    <property type="evidence" value="ECO:0007669"/>
    <property type="project" value="TreeGrafter"/>
</dbReference>
<dbReference type="Gene3D" id="1.20.5.170">
    <property type="match status" value="1"/>
</dbReference>
<dbReference type="PROSITE" id="PS00390">
    <property type="entry name" value="ATPASE_NA_K_BETA_1"/>
    <property type="match status" value="1"/>
</dbReference>
<proteinExistence type="inferred from homology"/>
<evidence type="ECO:0000256" key="17">
    <source>
        <dbReference type="ARBA" id="ARBA00047115"/>
    </source>
</evidence>
<keyword evidence="4" id="KW-1003">Cell membrane</keyword>
<evidence type="ECO:0000256" key="4">
    <source>
        <dbReference type="ARBA" id="ARBA00022475"/>
    </source>
</evidence>
<dbReference type="PANTHER" id="PTHR11523">
    <property type="entry name" value="SODIUM/POTASSIUM-DEPENDENT ATPASE BETA SUBUNIT"/>
    <property type="match status" value="1"/>
</dbReference>
<evidence type="ECO:0000313" key="19">
    <source>
        <dbReference type="Ensembl" id="ENSMZEP00005003720.1"/>
    </source>
</evidence>
<dbReference type="AlphaFoldDB" id="A0A3P9B1A6"/>
<evidence type="ECO:0000256" key="7">
    <source>
        <dbReference type="ARBA" id="ARBA00022781"/>
    </source>
</evidence>
<dbReference type="PANTHER" id="PTHR11523:SF11">
    <property type="entry name" value="POTASSIUM-TRANSPORTING ATPASE SUBUNIT BETA"/>
    <property type="match status" value="1"/>
</dbReference>
<keyword evidence="6 18" id="KW-0812">Transmembrane</keyword>
<sequence length="280" mass="32312">MATLKEKRTCGQRCEDFGRFVWNSENGTFMGRTPEKWVYISLYYVAFYVIMTGLFSLAIWVLMYTISPYKPDYQDRLTSPASAFPLRVMVWPDTYGEEDVEISYNTSEKASCMEMANILHDFLKPYNDTKQLECNNYNCTKGKYFIQKTFSAPHHTKWACPFTQSMLGPCSGIEDPTFGYNSTMPCVVIKMNRIIDFLPSNNTVPSFLCCTWVRNQHSASSSFFLFLQPTYVNPLVAVRFSLVGEKEAKIQCRVVSEKISYENIHDPYEGKVVFYLKAVK</sequence>
<keyword evidence="15" id="KW-0325">Glycoprotein</keyword>
<evidence type="ECO:0000256" key="6">
    <source>
        <dbReference type="ARBA" id="ARBA00022692"/>
    </source>
</evidence>
<evidence type="ECO:0000256" key="9">
    <source>
        <dbReference type="ARBA" id="ARBA00022958"/>
    </source>
</evidence>
<evidence type="ECO:0000256" key="8">
    <source>
        <dbReference type="ARBA" id="ARBA00022889"/>
    </source>
</evidence>
<evidence type="ECO:0000256" key="15">
    <source>
        <dbReference type="ARBA" id="ARBA00023180"/>
    </source>
</evidence>
<reference evidence="19 20" key="1">
    <citation type="journal article" date="2014" name="Nature">
        <title>The genomic substrate for adaptive radiation in African cichlid fish.</title>
        <authorList>
            <person name="Brawand D."/>
            <person name="Wagner C.E."/>
            <person name="Li Y.I."/>
            <person name="Malinsky M."/>
            <person name="Keller I."/>
            <person name="Fan S."/>
            <person name="Simakov O."/>
            <person name="Ng A.Y."/>
            <person name="Lim Z.W."/>
            <person name="Bezault E."/>
            <person name="Turner-Maier J."/>
            <person name="Johnson J."/>
            <person name="Alcazar R."/>
            <person name="Noh H.J."/>
            <person name="Russell P."/>
            <person name="Aken B."/>
            <person name="Alfoldi J."/>
            <person name="Amemiya C."/>
            <person name="Azzouzi N."/>
            <person name="Baroiller J.F."/>
            <person name="Barloy-Hubler F."/>
            <person name="Berlin A."/>
            <person name="Bloomquist R."/>
            <person name="Carleton K.L."/>
            <person name="Conte M.A."/>
            <person name="D'Cotta H."/>
            <person name="Eshel O."/>
            <person name="Gaffney L."/>
            <person name="Galibert F."/>
            <person name="Gante H.F."/>
            <person name="Gnerre S."/>
            <person name="Greuter L."/>
            <person name="Guyon R."/>
            <person name="Haddad N.S."/>
            <person name="Haerty W."/>
            <person name="Harris R.M."/>
            <person name="Hofmann H.A."/>
            <person name="Hourlier T."/>
            <person name="Hulata G."/>
            <person name="Jaffe D.B."/>
            <person name="Lara M."/>
            <person name="Lee A.P."/>
            <person name="MacCallum I."/>
            <person name="Mwaiko S."/>
            <person name="Nikaido M."/>
            <person name="Nishihara H."/>
            <person name="Ozouf-Costaz C."/>
            <person name="Penman D.J."/>
            <person name="Przybylski D."/>
            <person name="Rakotomanga M."/>
            <person name="Renn S.C.P."/>
            <person name="Ribeiro F.J."/>
            <person name="Ron M."/>
            <person name="Salzburger W."/>
            <person name="Sanchez-Pulido L."/>
            <person name="Santos M.E."/>
            <person name="Searle S."/>
            <person name="Sharpe T."/>
            <person name="Swofford R."/>
            <person name="Tan F.J."/>
            <person name="Williams L."/>
            <person name="Young S."/>
            <person name="Yin S."/>
            <person name="Okada N."/>
            <person name="Kocher T.D."/>
            <person name="Miska E.A."/>
            <person name="Lander E.S."/>
            <person name="Venkatesh B."/>
            <person name="Fernald R.D."/>
            <person name="Meyer A."/>
            <person name="Ponting C.P."/>
            <person name="Streelman J.T."/>
            <person name="Lindblad-Toh K."/>
            <person name="Seehausen O."/>
            <person name="Di Palma F."/>
        </authorList>
    </citation>
    <scope>NUCLEOTIDE SEQUENCE</scope>
</reference>
<dbReference type="GO" id="GO:1990573">
    <property type="term" value="P:potassium ion import across plasma membrane"/>
    <property type="evidence" value="ECO:0007669"/>
    <property type="project" value="TreeGrafter"/>
</dbReference>
<evidence type="ECO:0000256" key="10">
    <source>
        <dbReference type="ARBA" id="ARBA00022968"/>
    </source>
</evidence>
<comment type="function">
    <text evidence="18">This is the non-catalytic component of the active enzyme, which catalyzes the hydrolysis of ATP coupled with the exchange of Na(+) and K(+) ions across the plasma membrane.</text>
</comment>
<dbReference type="GO" id="GO:0005890">
    <property type="term" value="C:sodium:potassium-exchanging ATPase complex"/>
    <property type="evidence" value="ECO:0007669"/>
    <property type="project" value="InterPro"/>
</dbReference>
<dbReference type="Pfam" id="PF00287">
    <property type="entry name" value="Na_K-ATPase"/>
    <property type="match status" value="1"/>
</dbReference>
<dbReference type="GO" id="GO:1902600">
    <property type="term" value="P:proton transmembrane transport"/>
    <property type="evidence" value="ECO:0007669"/>
    <property type="project" value="UniProtKB-KW"/>
</dbReference>
<organism evidence="19 20">
    <name type="scientific">Maylandia zebra</name>
    <name type="common">zebra mbuna</name>
    <dbReference type="NCBI Taxonomy" id="106582"/>
    <lineage>
        <taxon>Eukaryota</taxon>
        <taxon>Metazoa</taxon>
        <taxon>Chordata</taxon>
        <taxon>Craniata</taxon>
        <taxon>Vertebrata</taxon>
        <taxon>Euteleostomi</taxon>
        <taxon>Actinopterygii</taxon>
        <taxon>Neopterygii</taxon>
        <taxon>Teleostei</taxon>
        <taxon>Neoteleostei</taxon>
        <taxon>Acanthomorphata</taxon>
        <taxon>Ovalentaria</taxon>
        <taxon>Cichlomorphae</taxon>
        <taxon>Cichliformes</taxon>
        <taxon>Cichlidae</taxon>
        <taxon>African cichlids</taxon>
        <taxon>Pseudocrenilabrinae</taxon>
        <taxon>Haplochromini</taxon>
        <taxon>Maylandia</taxon>
        <taxon>Maylandia zebra complex</taxon>
    </lineage>
</organism>
<dbReference type="Gene3D" id="2.60.40.1660">
    <property type="entry name" value="Na, k-atpase alpha subunit"/>
    <property type="match status" value="2"/>
</dbReference>
<dbReference type="GO" id="GO:0016324">
    <property type="term" value="C:apical plasma membrane"/>
    <property type="evidence" value="ECO:0007669"/>
    <property type="project" value="UniProtKB-SubCell"/>
</dbReference>
<dbReference type="NCBIfam" id="TIGR01107">
    <property type="entry name" value="Na_K_ATPase_bet"/>
    <property type="match status" value="1"/>
</dbReference>
<dbReference type="FunFam" id="1.20.5.170:FF:000061">
    <property type="entry name" value="Sodium/potassium-transporting ATPase subunit beta"/>
    <property type="match status" value="1"/>
</dbReference>
<comment type="subunit">
    <text evidence="17">The ATPase pump is composed of two subunits: alpha (catalytic) and beta (regulatory). Interacts with alpha subunit ATP12A; this interaction is required for the formation of a functionally active pump and targeting at the plasma membrane. Interacts (via N-terminus) with alpha subunit ATP4A (via the P-domain).</text>
</comment>
<keyword evidence="14" id="KW-1015">Disulfide bond</keyword>